<dbReference type="AlphaFoldDB" id="E4YCG2"/>
<name>E4YCG2_OIKDI</name>
<dbReference type="InterPro" id="IPR055355">
    <property type="entry name" value="ZP-C"/>
</dbReference>
<evidence type="ECO:0000259" key="5">
    <source>
        <dbReference type="Pfam" id="PF00100"/>
    </source>
</evidence>
<organism evidence="6">
    <name type="scientific">Oikopleura dioica</name>
    <name type="common">Tunicate</name>
    <dbReference type="NCBI Taxonomy" id="34765"/>
    <lineage>
        <taxon>Eukaryota</taxon>
        <taxon>Metazoa</taxon>
        <taxon>Chordata</taxon>
        <taxon>Tunicata</taxon>
        <taxon>Appendicularia</taxon>
        <taxon>Copelata</taxon>
        <taxon>Oikopleuridae</taxon>
        <taxon>Oikopleura</taxon>
    </lineage>
</organism>
<dbReference type="Pfam" id="PF00100">
    <property type="entry name" value="Zona_pellucida"/>
    <property type="match status" value="1"/>
</dbReference>
<evidence type="ECO:0000313" key="6">
    <source>
        <dbReference type="EMBL" id="CBY33229.1"/>
    </source>
</evidence>
<feature type="domain" description="ZP-C" evidence="5">
    <location>
        <begin position="169"/>
        <end position="293"/>
    </location>
</feature>
<feature type="transmembrane region" description="Helical" evidence="4">
    <location>
        <begin position="342"/>
        <end position="361"/>
    </location>
</feature>
<dbReference type="EMBL" id="FN654868">
    <property type="protein sequence ID" value="CBY36917.1"/>
    <property type="molecule type" value="Genomic_DNA"/>
</dbReference>
<evidence type="ECO:0000313" key="7">
    <source>
        <dbReference type="EMBL" id="CBY36917.1"/>
    </source>
</evidence>
<dbReference type="InterPro" id="IPR042235">
    <property type="entry name" value="ZP-C_dom"/>
</dbReference>
<feature type="region of interest" description="Disordered" evidence="3">
    <location>
        <begin position="59"/>
        <end position="83"/>
    </location>
</feature>
<sequence>MCAWMAETWLESVDIAEEDVPMLTFKDIDDPLCAATDLGALEGMPDDMHFWRWCSREETEEEHGAHEEEEEETTVGPDGEAAPKLSHYTCGTDTGIHQGETGDEITDAWLEEPHIRHNNTIKTNDPYHPRQITIPVECEWPTVGEGNDPLGFNFRRGGPSYFKTESSIDLSVEIQLFKTRSFTEAHGTKPQFTLTGQSEIFISVKFLEEVPSDVWMQLVHLWASPIASSSQDVFFAWIMGTCEQHSKVQFLESPSKQEARVSLPVFMFEDSDEVYFHAIVKACRASECSSGCSSSWAGFNGDRQELSRSGFRERMRRSAPTSSSLLSIGPIKLVEKENSQNGWNAVCLAFATVLLIYLSLINMRMSYLCT</sequence>
<gene>
    <name evidence="6" type="ORF">GSOID_T00021129001</name>
    <name evidence="7" type="ORF">GSOID_T00029968001</name>
</gene>
<dbReference type="PANTHER" id="PTHR14002">
    <property type="entry name" value="ENDOGLIN/TGF-BETA RECEPTOR TYPE III"/>
    <property type="match status" value="1"/>
</dbReference>
<proteinExistence type="predicted"/>
<reference evidence="6" key="1">
    <citation type="journal article" date="2010" name="Science">
        <title>Plasticity of animal genome architecture unmasked by rapid evolution of a pelagic tunicate.</title>
        <authorList>
            <person name="Denoeud F."/>
            <person name="Henriet S."/>
            <person name="Mungpakdee S."/>
            <person name="Aury J.M."/>
            <person name="Da Silva C."/>
            <person name="Brinkmann H."/>
            <person name="Mikhaleva J."/>
            <person name="Olsen L.C."/>
            <person name="Jubin C."/>
            <person name="Canestro C."/>
            <person name="Bouquet J.M."/>
            <person name="Danks G."/>
            <person name="Poulain J."/>
            <person name="Campsteijn C."/>
            <person name="Adamski M."/>
            <person name="Cross I."/>
            <person name="Yadetie F."/>
            <person name="Muffato M."/>
            <person name="Louis A."/>
            <person name="Butcher S."/>
            <person name="Tsagkogeorga G."/>
            <person name="Konrad A."/>
            <person name="Singh S."/>
            <person name="Jensen M.F."/>
            <person name="Cong E.H."/>
            <person name="Eikeseth-Otteraa H."/>
            <person name="Noel B."/>
            <person name="Anthouard V."/>
            <person name="Porcel B.M."/>
            <person name="Kachouri-Lafond R."/>
            <person name="Nishino A."/>
            <person name="Ugolini M."/>
            <person name="Chourrout P."/>
            <person name="Nishida H."/>
            <person name="Aasland R."/>
            <person name="Huzurbazar S."/>
            <person name="Westhof E."/>
            <person name="Delsuc F."/>
            <person name="Lehrach H."/>
            <person name="Reinhardt R."/>
            <person name="Weissenbach J."/>
            <person name="Roy S.W."/>
            <person name="Artiguenave F."/>
            <person name="Postlethwait J.H."/>
            <person name="Manak J.R."/>
            <person name="Thompson E.M."/>
            <person name="Jaillon O."/>
            <person name="Du Pasquier L."/>
            <person name="Boudinot P."/>
            <person name="Liberles D.A."/>
            <person name="Volff J.N."/>
            <person name="Philippe H."/>
            <person name="Lenhard B."/>
            <person name="Roest Crollius H."/>
            <person name="Wincker P."/>
            <person name="Chourrout D."/>
        </authorList>
    </citation>
    <scope>NUCLEOTIDE SEQUENCE [LARGE SCALE GENOMIC DNA]</scope>
</reference>
<dbReference type="PANTHER" id="PTHR14002:SF54">
    <property type="entry name" value="ZONA PELLUCIDA SPERM-BINDING PROTEIN 2"/>
    <property type="match status" value="1"/>
</dbReference>
<keyword evidence="4" id="KW-1133">Transmembrane helix</keyword>
<keyword evidence="2" id="KW-1015">Disulfide bond</keyword>
<evidence type="ECO:0000256" key="4">
    <source>
        <dbReference type="SAM" id="Phobius"/>
    </source>
</evidence>
<accession>E4YCG2</accession>
<evidence type="ECO:0000256" key="2">
    <source>
        <dbReference type="ARBA" id="ARBA00023157"/>
    </source>
</evidence>
<keyword evidence="4" id="KW-0472">Membrane</keyword>
<keyword evidence="4" id="KW-0812">Transmembrane</keyword>
<dbReference type="Gene3D" id="2.60.40.4100">
    <property type="entry name" value="Zona pellucida, ZP-C domain"/>
    <property type="match status" value="1"/>
</dbReference>
<evidence type="ECO:0000256" key="1">
    <source>
        <dbReference type="ARBA" id="ARBA00022729"/>
    </source>
</evidence>
<dbReference type="Proteomes" id="UP000011014">
    <property type="component" value="Unassembled WGS sequence"/>
</dbReference>
<keyword evidence="1" id="KW-0732">Signal</keyword>
<evidence type="ECO:0000256" key="3">
    <source>
        <dbReference type="SAM" id="MobiDB-lite"/>
    </source>
</evidence>
<dbReference type="EMBL" id="FN654404">
    <property type="protein sequence ID" value="CBY33229.1"/>
    <property type="molecule type" value="Genomic_DNA"/>
</dbReference>
<protein>
    <recommendedName>
        <fullName evidence="5">ZP-C domain-containing protein</fullName>
    </recommendedName>
</protein>